<dbReference type="GO" id="GO:0046872">
    <property type="term" value="F:metal ion binding"/>
    <property type="evidence" value="ECO:0007669"/>
    <property type="project" value="InterPro"/>
</dbReference>
<dbReference type="PANTHER" id="PTHR42953">
    <property type="entry name" value="HIGH-AFFINITY ZINC UPTAKE SYSTEM PROTEIN ZNUA-RELATED"/>
    <property type="match status" value="1"/>
</dbReference>
<evidence type="ECO:0000256" key="4">
    <source>
        <dbReference type="RuleBase" id="RU003512"/>
    </source>
</evidence>
<dbReference type="GO" id="GO:0030001">
    <property type="term" value="P:metal ion transport"/>
    <property type="evidence" value="ECO:0007669"/>
    <property type="project" value="InterPro"/>
</dbReference>
<dbReference type="Proteomes" id="UP000265800">
    <property type="component" value="Unassembled WGS sequence"/>
</dbReference>
<protein>
    <submittedName>
        <fullName evidence="5">Putative metal ABC transporter substrate-binding protein Hpf</fullName>
    </submittedName>
</protein>
<proteinExistence type="inferred from homology"/>
<dbReference type="InterPro" id="IPR050492">
    <property type="entry name" value="Bact_metal-bind_prot9"/>
</dbReference>
<sequence>MGADPHSFEPRPSTVRALASVRVLFANGLHLETFLPKLQAVLPRGVQTVLLAEGAPNLLCISEAERKRELEQGLDVHRHGLCDPHLWLDPSYARRYVERIQATLSALDPSGQAFYARQTADFLRRLEAADAEIKACLTALPKNQRRLVVQHDAFRYAARHYGFEVVGSLAHFSGQEQGPQALSELARQMRQEGVRVIAAEPQFSATQARVLAEATGARVITLLSDTLTPQVPTYLALLIHNGRALCQAFSR</sequence>
<evidence type="ECO:0000256" key="3">
    <source>
        <dbReference type="ARBA" id="ARBA00022729"/>
    </source>
</evidence>
<evidence type="ECO:0000313" key="6">
    <source>
        <dbReference type="Proteomes" id="UP000265800"/>
    </source>
</evidence>
<name>A0A399EGW8_9DEIN</name>
<organism evidence="5 6">
    <name type="scientific">Meiothermus luteus</name>
    <dbReference type="NCBI Taxonomy" id="2026184"/>
    <lineage>
        <taxon>Bacteria</taxon>
        <taxon>Thermotogati</taxon>
        <taxon>Deinococcota</taxon>
        <taxon>Deinococci</taxon>
        <taxon>Thermales</taxon>
        <taxon>Thermaceae</taxon>
        <taxon>Meiothermus</taxon>
    </lineage>
</organism>
<evidence type="ECO:0000256" key="2">
    <source>
        <dbReference type="ARBA" id="ARBA00022448"/>
    </source>
</evidence>
<accession>A0A399EGW8</accession>
<dbReference type="Pfam" id="PF01297">
    <property type="entry name" value="ZnuA"/>
    <property type="match status" value="1"/>
</dbReference>
<dbReference type="Gene3D" id="3.40.50.1980">
    <property type="entry name" value="Nitrogenase molybdenum iron protein domain"/>
    <property type="match status" value="2"/>
</dbReference>
<dbReference type="InterPro" id="IPR006127">
    <property type="entry name" value="ZnuA-like"/>
</dbReference>
<evidence type="ECO:0000313" key="5">
    <source>
        <dbReference type="EMBL" id="RIH82369.1"/>
    </source>
</evidence>
<comment type="caution">
    <text evidence="5">The sequence shown here is derived from an EMBL/GenBank/DDBJ whole genome shotgun (WGS) entry which is preliminary data.</text>
</comment>
<keyword evidence="6" id="KW-1185">Reference proteome</keyword>
<dbReference type="InterPro" id="IPR006128">
    <property type="entry name" value="Lipoprotein_PsaA-like"/>
</dbReference>
<dbReference type="EMBL" id="QWKZ01000112">
    <property type="protein sequence ID" value="RIH82369.1"/>
    <property type="molecule type" value="Genomic_DNA"/>
</dbReference>
<keyword evidence="3" id="KW-0732">Signal</keyword>
<dbReference type="GO" id="GO:0007155">
    <property type="term" value="P:cell adhesion"/>
    <property type="evidence" value="ECO:0007669"/>
    <property type="project" value="InterPro"/>
</dbReference>
<dbReference type="AlphaFoldDB" id="A0A399EGW8"/>
<evidence type="ECO:0000256" key="1">
    <source>
        <dbReference type="ARBA" id="ARBA00011028"/>
    </source>
</evidence>
<keyword evidence="2 4" id="KW-0813">Transport</keyword>
<dbReference type="PRINTS" id="PR00690">
    <property type="entry name" value="ADHESNFAMILY"/>
</dbReference>
<reference evidence="5 6" key="1">
    <citation type="submission" date="2018-08" db="EMBL/GenBank/DDBJ databases">
        <title>Meiothermus luteus KCTC 52599 genome sequencing project.</title>
        <authorList>
            <person name="Da Costa M.S."/>
            <person name="Albuquerque L."/>
            <person name="Raposo P."/>
            <person name="Froufe H.J.C."/>
            <person name="Barroso C.S."/>
            <person name="Egas C."/>
        </authorList>
    </citation>
    <scope>NUCLEOTIDE SEQUENCE [LARGE SCALE GENOMIC DNA]</scope>
    <source>
        <strain evidence="5 6">KCTC 52599</strain>
    </source>
</reference>
<dbReference type="SUPFAM" id="SSF53807">
    <property type="entry name" value="Helical backbone' metal receptor"/>
    <property type="match status" value="1"/>
</dbReference>
<dbReference type="PANTHER" id="PTHR42953:SF3">
    <property type="entry name" value="HIGH-AFFINITY ZINC UPTAKE SYSTEM PROTEIN ZNUA"/>
    <property type="match status" value="1"/>
</dbReference>
<comment type="similarity">
    <text evidence="1 4">Belongs to the bacterial solute-binding protein 9 family.</text>
</comment>
<gene>
    <name evidence="5" type="primary">hpf_2</name>
    <name evidence="5" type="ORF">Mlute_02507</name>
</gene>